<organism evidence="6 7">
    <name type="scientific">Hanseniaspora osmophila</name>
    <dbReference type="NCBI Taxonomy" id="56408"/>
    <lineage>
        <taxon>Eukaryota</taxon>
        <taxon>Fungi</taxon>
        <taxon>Dikarya</taxon>
        <taxon>Ascomycota</taxon>
        <taxon>Saccharomycotina</taxon>
        <taxon>Saccharomycetes</taxon>
        <taxon>Saccharomycodales</taxon>
        <taxon>Saccharomycodaceae</taxon>
        <taxon>Hanseniaspora</taxon>
    </lineage>
</organism>
<feature type="domain" description="MI" evidence="5">
    <location>
        <begin position="891"/>
        <end position="1039"/>
    </location>
</feature>
<feature type="compositionally biased region" description="Acidic residues" evidence="4">
    <location>
        <begin position="153"/>
        <end position="175"/>
    </location>
</feature>
<keyword evidence="3" id="KW-0539">Nucleus</keyword>
<dbReference type="STRING" id="56408.A0A1E5RE34"/>
<gene>
    <name evidence="6" type="ORF">AWRI3579_g2362</name>
</gene>
<reference evidence="7" key="1">
    <citation type="journal article" date="2016" name="Genome Announc.">
        <title>Genome sequences of three species of Hanseniaspora isolated from spontaneous wine fermentations.</title>
        <authorList>
            <person name="Sternes P.R."/>
            <person name="Lee D."/>
            <person name="Kutyna D.R."/>
            <person name="Borneman A.R."/>
        </authorList>
    </citation>
    <scope>NUCLEOTIDE SEQUENCE [LARGE SCALE GENOMIC DNA]</scope>
    <source>
        <strain evidence="7">AWRI3579</strain>
    </source>
</reference>
<comment type="caution">
    <text evidence="6">The sequence shown here is derived from an EMBL/GenBank/DDBJ whole genome shotgun (WGS) entry which is preliminary data.</text>
</comment>
<accession>A0A1E5RE34</accession>
<proteinExistence type="inferred from homology"/>
<feature type="compositionally biased region" description="Polar residues" evidence="4">
    <location>
        <begin position="87"/>
        <end position="107"/>
    </location>
</feature>
<dbReference type="InterPro" id="IPR050781">
    <property type="entry name" value="CWC22_splicing_factor"/>
</dbReference>
<dbReference type="InterPro" id="IPR003891">
    <property type="entry name" value="Initiation_fac_eIF4g_MI"/>
</dbReference>
<evidence type="ECO:0000313" key="7">
    <source>
        <dbReference type="Proteomes" id="UP000095728"/>
    </source>
</evidence>
<sequence>MSEENRHTIRIPGLILDELKNQESPDARFNQRDSKKRKYDGPRLGRKEKRKQERLAKKQKRTGKQSDFSSVTKQKYQDSLAKPQGVFSGSKNKNFRAQSAKAENSNGRAPKKSRDLPFSSDDDLDSDDFDDIDDELDSDEREQLRELEQEGSGSEDETGTSDNSENETDDDELDGTPEMTAAETMQALAALKENKRLASGLQRKDTALTADGIHSSSDHSDGSDYIDEEQDEINESDFDEVHESIDTENSLSVEETMAALKALKNKKNGDKTVRFATGTKAEANEEADSDTEIPADSYDLSADDFESEDESLGEDSEMTAEETMAALKAMKEKKKPLNNQDSTSKVKKIKHRSKKHGESDEEALEPILTPQEKALMERDEMDMQYYAKKLGLKGKTKKIKAKDEYDAIGGLLDGLDFFEDYGASDEDYGDLEMDKVNKADSSSEEESSESYSESESSDEDHDGDQEEDDTQATQFSSDDEIDSDDFDEFDENDLNEEEWKQLRELEGVASDESDVSEHEDSSSKKKKKKSKQKENPYVAPVSSVEEAASGAYIPPSLRKQQALATEDAKSLEIKKKIKIGLNKLSESNLANIVSSLSDLYSSYPRQLVSDIYADQMIELVSMNNKVLDSFVMNYSAVTFSLWKLKGVEMGATFVQKVVEEFLRNYHSDLAKYEEANAQDDSNDEKAPLFLSKKASNIVTLLAYCYNFGMISCKLIYDIINLLVSSPNEYTTEILLRIISVSGPMIRGDDPLALKNSLTNLLNNVKLLKNQTSRMKFLLDTVADLKNNRLKTSLLAPNHSSIKKSIVSALKLSSHGDPIQVSLFDIENVNTKGKWWLVGASWRGNDDSAFGALDNENGLDDMEIVDMEIEDDILDDIPDWGKIAKEQRMNTELRRSLFVSVMSAQDFMDAFTKIEKLNLKNKQSLEIPRVVLHCATVDDNGFNPFYSVLSSKLSEYNHNVVKGLQFQFWNVIKRFENDRSGYGVDTDGFEDDENDEETQQQVYGTDDGTRLKRISAQALFFGYLIADGTLKFDIFKHVPLIGGLNSDGVFFIELVLYQILKIVAKKSEAKKGKNVFEYQDNLLRQIFLKGIRAENVSMILKSLNWFVTKKFKPLKLIQHSKGSKEFLKEERRLSWAHKTLKKLIKGELEHLD</sequence>
<keyword evidence="7" id="KW-1185">Reference proteome</keyword>
<feature type="compositionally biased region" description="Polar residues" evidence="4">
    <location>
        <begin position="65"/>
        <end position="74"/>
    </location>
</feature>
<feature type="compositionally biased region" description="Acidic residues" evidence="4">
    <location>
        <begin position="422"/>
        <end position="431"/>
    </location>
</feature>
<dbReference type="EMBL" id="LPNM01000007">
    <property type="protein sequence ID" value="OEJ85161.1"/>
    <property type="molecule type" value="Genomic_DNA"/>
</dbReference>
<dbReference type="Pfam" id="PF02854">
    <property type="entry name" value="MIF4G"/>
    <property type="match status" value="1"/>
</dbReference>
<feature type="region of interest" description="Disordered" evidence="4">
    <location>
        <begin position="16"/>
        <end position="365"/>
    </location>
</feature>
<dbReference type="InParanoid" id="A0A1E5RE34"/>
<dbReference type="PROSITE" id="PS51366">
    <property type="entry name" value="MI"/>
    <property type="match status" value="1"/>
</dbReference>
<feature type="compositionally biased region" description="Acidic residues" evidence="4">
    <location>
        <begin position="224"/>
        <end position="238"/>
    </location>
</feature>
<dbReference type="Proteomes" id="UP000095728">
    <property type="component" value="Unassembled WGS sequence"/>
</dbReference>
<dbReference type="GO" id="GO:0003723">
    <property type="term" value="F:RNA binding"/>
    <property type="evidence" value="ECO:0007669"/>
    <property type="project" value="InterPro"/>
</dbReference>
<evidence type="ECO:0000256" key="1">
    <source>
        <dbReference type="ARBA" id="ARBA00004604"/>
    </source>
</evidence>
<comment type="subcellular location">
    <subcellularLocation>
        <location evidence="1">Nucleus</location>
        <location evidence="1">Nucleolus</location>
    </subcellularLocation>
</comment>
<dbReference type="PANTHER" id="PTHR18034:SF4">
    <property type="entry name" value="NUCLEOLAR MIF4G DOMAIN-CONTAINING PROTEIN 1"/>
    <property type="match status" value="1"/>
</dbReference>
<dbReference type="GO" id="GO:0005730">
    <property type="term" value="C:nucleolus"/>
    <property type="evidence" value="ECO:0007669"/>
    <property type="project" value="UniProtKB-SubCell"/>
</dbReference>
<feature type="compositionally biased region" description="Acidic residues" evidence="4">
    <location>
        <begin position="301"/>
        <end position="320"/>
    </location>
</feature>
<dbReference type="Gene3D" id="1.25.40.180">
    <property type="match status" value="1"/>
</dbReference>
<dbReference type="SMART" id="SM00543">
    <property type="entry name" value="MIF4G"/>
    <property type="match status" value="1"/>
</dbReference>
<feature type="compositionally biased region" description="Acidic residues" evidence="4">
    <location>
        <begin position="284"/>
        <end position="293"/>
    </location>
</feature>
<dbReference type="InterPro" id="IPR003890">
    <property type="entry name" value="MIF4G-like_typ-3"/>
</dbReference>
<dbReference type="SMART" id="SM00544">
    <property type="entry name" value="MA3"/>
    <property type="match status" value="1"/>
</dbReference>
<dbReference type="PANTHER" id="PTHR18034">
    <property type="entry name" value="CELL CYCLE CONTROL PROTEIN CWF22-RELATED"/>
    <property type="match status" value="1"/>
</dbReference>
<feature type="region of interest" description="Disordered" evidence="4">
    <location>
        <begin position="422"/>
        <end position="542"/>
    </location>
</feature>
<feature type="compositionally biased region" description="Basic and acidic residues" evidence="4">
    <location>
        <begin position="192"/>
        <end position="206"/>
    </location>
</feature>
<dbReference type="GO" id="GO:0042274">
    <property type="term" value="P:ribosomal small subunit biogenesis"/>
    <property type="evidence" value="ECO:0007669"/>
    <property type="project" value="TreeGrafter"/>
</dbReference>
<evidence type="ECO:0000256" key="3">
    <source>
        <dbReference type="ARBA" id="ARBA00023242"/>
    </source>
</evidence>
<evidence type="ECO:0000259" key="5">
    <source>
        <dbReference type="PROSITE" id="PS51366"/>
    </source>
</evidence>
<dbReference type="OrthoDB" id="3973139at2759"/>
<feature type="compositionally biased region" description="Basic and acidic residues" evidence="4">
    <location>
        <begin position="497"/>
        <end position="506"/>
    </location>
</feature>
<name>A0A1E5RE34_9ASCO</name>
<evidence type="ECO:0000256" key="2">
    <source>
        <dbReference type="ARBA" id="ARBA00006856"/>
    </source>
</evidence>
<dbReference type="InterPro" id="IPR016024">
    <property type="entry name" value="ARM-type_fold"/>
</dbReference>
<feature type="compositionally biased region" description="Acidic residues" evidence="4">
    <location>
        <begin position="455"/>
        <end position="470"/>
    </location>
</feature>
<feature type="compositionally biased region" description="Basic and acidic residues" evidence="4">
    <location>
        <begin position="17"/>
        <end position="56"/>
    </location>
</feature>
<comment type="similarity">
    <text evidence="2">Belongs to the CWC22 family.</text>
</comment>
<dbReference type="Pfam" id="PF02847">
    <property type="entry name" value="MA3"/>
    <property type="match status" value="1"/>
</dbReference>
<feature type="compositionally biased region" description="Acidic residues" evidence="4">
    <location>
        <begin position="477"/>
        <end position="496"/>
    </location>
</feature>
<evidence type="ECO:0000256" key="4">
    <source>
        <dbReference type="SAM" id="MobiDB-lite"/>
    </source>
</evidence>
<dbReference type="FunCoup" id="A0A1E5RE34">
    <property type="interactions" value="653"/>
</dbReference>
<feature type="compositionally biased region" description="Acidic residues" evidence="4">
    <location>
        <begin position="120"/>
        <end position="140"/>
    </location>
</feature>
<dbReference type="SUPFAM" id="SSF48371">
    <property type="entry name" value="ARM repeat"/>
    <property type="match status" value="1"/>
</dbReference>
<dbReference type="AlphaFoldDB" id="A0A1E5RE34"/>
<feature type="compositionally biased region" description="Basic residues" evidence="4">
    <location>
        <begin position="345"/>
        <end position="355"/>
    </location>
</feature>
<protein>
    <submittedName>
        <fullName evidence="6">Suppressor of glycerol defect protein 1</fullName>
    </submittedName>
</protein>
<evidence type="ECO:0000313" key="6">
    <source>
        <dbReference type="EMBL" id="OEJ85161.1"/>
    </source>
</evidence>